<evidence type="ECO:0000256" key="8">
    <source>
        <dbReference type="ARBA" id="ARBA00023053"/>
    </source>
</evidence>
<evidence type="ECO:0000256" key="11">
    <source>
        <dbReference type="ARBA" id="ARBA00023180"/>
    </source>
</evidence>
<dbReference type="Proteomes" id="UP000285301">
    <property type="component" value="Unassembled WGS sequence"/>
</dbReference>
<keyword evidence="10 16" id="KW-0472">Membrane</keyword>
<comment type="subcellular location">
    <subcellularLocation>
        <location evidence="1">Membrane</location>
        <topology evidence="1">Multi-pass membrane protein</topology>
    </subcellularLocation>
</comment>
<evidence type="ECO:0000256" key="14">
    <source>
        <dbReference type="ARBA" id="ARBA00040215"/>
    </source>
</evidence>
<evidence type="ECO:0000256" key="17">
    <source>
        <dbReference type="SAM" id="SignalP"/>
    </source>
</evidence>
<dbReference type="PANTHER" id="PTHR11616:SF321">
    <property type="entry name" value="SODIUM-DEPENDENT NUTRIENT AMINO ACID TRANSPORTER 1-RELATED"/>
    <property type="match status" value="1"/>
</dbReference>
<feature type="binding site" evidence="15">
    <location>
        <position position="243"/>
    </location>
    <ligand>
        <name>Na(+)</name>
        <dbReference type="ChEBI" id="CHEBI:29101"/>
        <label>1</label>
    </ligand>
</feature>
<evidence type="ECO:0000256" key="9">
    <source>
        <dbReference type="ARBA" id="ARBA00023065"/>
    </source>
</evidence>
<keyword evidence="5" id="KW-0769">Symport</keyword>
<evidence type="ECO:0000256" key="10">
    <source>
        <dbReference type="ARBA" id="ARBA00023136"/>
    </source>
</evidence>
<dbReference type="GO" id="GO:0046872">
    <property type="term" value="F:metal ion binding"/>
    <property type="evidence" value="ECO:0007669"/>
    <property type="project" value="UniProtKB-KW"/>
</dbReference>
<dbReference type="STRING" id="1965070.A0A3S3SGG7"/>
<feature type="signal peptide" evidence="17">
    <location>
        <begin position="1"/>
        <end position="19"/>
    </location>
</feature>
<sequence>MALTLYYAFLSFQIPLPWAVPSEKWASSCHLNNTLNITCEKPLSQEFFENLVLHSTTWFNWRLAGCLILSWIIVYLSIIKSVASLGKVAYFTAIYPYLVLFALLIISLMQEGGSNGVLYFLTPDWQKIFDPIVWYRAAEQSFYSLNICFGCIMMFSSYNRFDNNVYKDSMIISVMDTMTSILAGCVVFAVLGSMAHQNNTAISEFVNCQGEELAFIVYPRVFTYLKIFPNLWSALFFFMLYVLGLGSTVSLVETILTCIREEFTCLQKHNYLVALISCVFYTIGGFSLTNNAGRQVLQIFNNYGVGTALFLYGVLEMIGLMWIYGCKRFASDLQFMSGKSVGIFWKITWTFICPIVLIVIFVFGTYTEAVKEKELNIVAVIGWAFAAFALSQIPIWAIVNVYNNPGTLMERVKQAISPASDWGPSDPQEFQKWQNRKMLKNGDTIQLSFITFR</sequence>
<feature type="chain" id="PRO_5018645412" description="Sodium-dependent nutrient amino acid transporter 1" evidence="17">
    <location>
        <begin position="20"/>
        <end position="453"/>
    </location>
</feature>
<name>A0A3S3SGG7_9ACAR</name>
<dbReference type="EMBL" id="NCKU01000886">
    <property type="protein sequence ID" value="RWS13774.1"/>
    <property type="molecule type" value="Genomic_DNA"/>
</dbReference>
<feature type="transmembrane region" description="Helical" evidence="16">
    <location>
        <begin position="231"/>
        <end position="259"/>
    </location>
</feature>
<evidence type="ECO:0000256" key="12">
    <source>
        <dbReference type="ARBA" id="ARBA00023201"/>
    </source>
</evidence>
<feature type="transmembrane region" description="Helical" evidence="16">
    <location>
        <begin position="343"/>
        <end position="363"/>
    </location>
</feature>
<dbReference type="InterPro" id="IPR037272">
    <property type="entry name" value="SNS_sf"/>
</dbReference>
<evidence type="ECO:0000256" key="1">
    <source>
        <dbReference type="ARBA" id="ARBA00004141"/>
    </source>
</evidence>
<keyword evidence="15" id="KW-0479">Metal-binding</keyword>
<keyword evidence="6" id="KW-0029">Amino-acid transport</keyword>
<evidence type="ECO:0000256" key="13">
    <source>
        <dbReference type="ARBA" id="ARBA00037785"/>
    </source>
</evidence>
<evidence type="ECO:0000256" key="5">
    <source>
        <dbReference type="ARBA" id="ARBA00022847"/>
    </source>
</evidence>
<evidence type="ECO:0000256" key="6">
    <source>
        <dbReference type="ARBA" id="ARBA00022970"/>
    </source>
</evidence>
<evidence type="ECO:0000256" key="16">
    <source>
        <dbReference type="SAM" id="Phobius"/>
    </source>
</evidence>
<protein>
    <recommendedName>
        <fullName evidence="14">Sodium-dependent nutrient amino acid transporter 1</fullName>
    </recommendedName>
</protein>
<evidence type="ECO:0000256" key="4">
    <source>
        <dbReference type="ARBA" id="ARBA00022692"/>
    </source>
</evidence>
<accession>A0A3S3SGG7</accession>
<evidence type="ECO:0000256" key="7">
    <source>
        <dbReference type="ARBA" id="ARBA00022989"/>
    </source>
</evidence>
<feature type="transmembrane region" description="Helical" evidence="16">
    <location>
        <begin position="375"/>
        <end position="399"/>
    </location>
</feature>
<evidence type="ECO:0000256" key="2">
    <source>
        <dbReference type="ARBA" id="ARBA00006459"/>
    </source>
</evidence>
<keyword evidence="3" id="KW-0813">Transport</keyword>
<dbReference type="InterPro" id="IPR000175">
    <property type="entry name" value="Na/ntran_symport"/>
</dbReference>
<dbReference type="GO" id="GO:0005886">
    <property type="term" value="C:plasma membrane"/>
    <property type="evidence" value="ECO:0007669"/>
    <property type="project" value="TreeGrafter"/>
</dbReference>
<dbReference type="OrthoDB" id="6581954at2759"/>
<evidence type="ECO:0000256" key="15">
    <source>
        <dbReference type="PIRSR" id="PIRSR600175-1"/>
    </source>
</evidence>
<dbReference type="Pfam" id="PF00209">
    <property type="entry name" value="SNF"/>
    <property type="match status" value="1"/>
</dbReference>
<dbReference type="CDD" id="cd10324">
    <property type="entry name" value="SLC6sbd"/>
    <property type="match status" value="1"/>
</dbReference>
<feature type="transmembrane region" description="Helical" evidence="16">
    <location>
        <begin position="58"/>
        <end position="76"/>
    </location>
</feature>
<feature type="binding site" evidence="15">
    <location>
        <position position="247"/>
    </location>
    <ligand>
        <name>Na(+)</name>
        <dbReference type="ChEBI" id="CHEBI:29101"/>
        <label>1</label>
    </ligand>
</feature>
<keyword evidence="17" id="KW-0732">Signal</keyword>
<feature type="transmembrane region" description="Helical" evidence="16">
    <location>
        <begin position="300"/>
        <end position="323"/>
    </location>
</feature>
<keyword evidence="9" id="KW-0406">Ion transport</keyword>
<keyword evidence="4 16" id="KW-0812">Transmembrane</keyword>
<dbReference type="PRINTS" id="PR00176">
    <property type="entry name" value="NANEUSMPORT"/>
</dbReference>
<feature type="transmembrane region" description="Helical" evidence="16">
    <location>
        <begin position="170"/>
        <end position="191"/>
    </location>
</feature>
<feature type="binding site" evidence="15">
    <location>
        <position position="144"/>
    </location>
    <ligand>
        <name>Na(+)</name>
        <dbReference type="ChEBI" id="CHEBI:29101"/>
        <label>1</label>
    </ligand>
</feature>
<keyword evidence="19" id="KW-1185">Reference proteome</keyword>
<comment type="caution">
    <text evidence="18">The sequence shown here is derived from an EMBL/GenBank/DDBJ whole genome shotgun (WGS) entry which is preliminary data.</text>
</comment>
<organism evidence="18 19">
    <name type="scientific">Dinothrombium tinctorium</name>
    <dbReference type="NCBI Taxonomy" id="1965070"/>
    <lineage>
        <taxon>Eukaryota</taxon>
        <taxon>Metazoa</taxon>
        <taxon>Ecdysozoa</taxon>
        <taxon>Arthropoda</taxon>
        <taxon>Chelicerata</taxon>
        <taxon>Arachnida</taxon>
        <taxon>Acari</taxon>
        <taxon>Acariformes</taxon>
        <taxon>Trombidiformes</taxon>
        <taxon>Prostigmata</taxon>
        <taxon>Anystina</taxon>
        <taxon>Parasitengona</taxon>
        <taxon>Trombidioidea</taxon>
        <taxon>Trombidiidae</taxon>
        <taxon>Dinothrombium</taxon>
    </lineage>
</organism>
<dbReference type="SUPFAM" id="SSF161070">
    <property type="entry name" value="SNF-like"/>
    <property type="match status" value="1"/>
</dbReference>
<feature type="transmembrane region" description="Helical" evidence="16">
    <location>
        <begin position="88"/>
        <end position="109"/>
    </location>
</feature>
<proteinExistence type="inferred from homology"/>
<keyword evidence="8 15" id="KW-0915">Sodium</keyword>
<dbReference type="GO" id="GO:0005283">
    <property type="term" value="F:amino acid:sodium symporter activity"/>
    <property type="evidence" value="ECO:0007669"/>
    <property type="project" value="TreeGrafter"/>
</dbReference>
<dbReference type="GO" id="GO:0089718">
    <property type="term" value="P:amino acid import across plasma membrane"/>
    <property type="evidence" value="ECO:0007669"/>
    <property type="project" value="TreeGrafter"/>
</dbReference>
<evidence type="ECO:0000313" key="19">
    <source>
        <dbReference type="Proteomes" id="UP000285301"/>
    </source>
</evidence>
<dbReference type="PROSITE" id="PS50267">
    <property type="entry name" value="NA_NEUROTRAN_SYMP_3"/>
    <property type="match status" value="1"/>
</dbReference>
<gene>
    <name evidence="18" type="ORF">B4U79_05918</name>
</gene>
<comment type="similarity">
    <text evidence="2">Belongs to the sodium:neurotransmitter symporter (SNF) (TC 2.A.22) family.</text>
</comment>
<comment type="function">
    <text evidence="13">Unusual broad substrate spectrum amino acid:sodium cotransporter that promotes absorption of the D isomers of essential amino acids. Neutral amino acids are the preferred substrates, especially methionine and phenylalanine.</text>
</comment>
<dbReference type="AlphaFoldDB" id="A0A3S3SGG7"/>
<evidence type="ECO:0000256" key="3">
    <source>
        <dbReference type="ARBA" id="ARBA00022448"/>
    </source>
</evidence>
<evidence type="ECO:0000313" key="18">
    <source>
        <dbReference type="EMBL" id="RWS13774.1"/>
    </source>
</evidence>
<keyword evidence="11" id="KW-0325">Glycoprotein</keyword>
<reference evidence="18 19" key="1">
    <citation type="journal article" date="2018" name="Gigascience">
        <title>Genomes of trombidid mites reveal novel predicted allergens and laterally-transferred genes associated with secondary metabolism.</title>
        <authorList>
            <person name="Dong X."/>
            <person name="Chaisiri K."/>
            <person name="Xia D."/>
            <person name="Armstrong S.D."/>
            <person name="Fang Y."/>
            <person name="Donnelly M.J."/>
            <person name="Kadowaki T."/>
            <person name="McGarry J.W."/>
            <person name="Darby A.C."/>
            <person name="Makepeace B.L."/>
        </authorList>
    </citation>
    <scope>NUCLEOTIDE SEQUENCE [LARGE SCALE GENOMIC DNA]</scope>
    <source>
        <strain evidence="18">UoL-WK</strain>
    </source>
</reference>
<dbReference type="PANTHER" id="PTHR11616">
    <property type="entry name" value="SODIUM/CHLORIDE DEPENDENT TRANSPORTER"/>
    <property type="match status" value="1"/>
</dbReference>
<keyword evidence="12" id="KW-0739">Sodium transport</keyword>
<keyword evidence="7 16" id="KW-1133">Transmembrane helix</keyword>
<dbReference type="GO" id="GO:0015179">
    <property type="term" value="F:L-amino acid transmembrane transporter activity"/>
    <property type="evidence" value="ECO:0007669"/>
    <property type="project" value="TreeGrafter"/>
</dbReference>
<feature type="transmembrane region" description="Helical" evidence="16">
    <location>
        <begin position="271"/>
        <end position="288"/>
    </location>
</feature>